<dbReference type="PANTHER" id="PTHR43181">
    <property type="entry name" value="2-C-METHYL-D-ERYTHRITOL 2,4-CYCLODIPHOSPHATE SYNTHASE, CHLOROPLASTIC"/>
    <property type="match status" value="1"/>
</dbReference>
<dbReference type="Proteomes" id="UP001500253">
    <property type="component" value="Unassembled WGS sequence"/>
</dbReference>
<comment type="subunit">
    <text evidence="7">Homotrimer.</text>
</comment>
<evidence type="ECO:0000313" key="11">
    <source>
        <dbReference type="EMBL" id="GAA2362659.1"/>
    </source>
</evidence>
<feature type="binding site" evidence="7">
    <location>
        <position position="66"/>
    </location>
    <ligand>
        <name>a divalent metal cation</name>
        <dbReference type="ChEBI" id="CHEBI:60240"/>
    </ligand>
</feature>
<evidence type="ECO:0000256" key="5">
    <source>
        <dbReference type="ARBA" id="ARBA00023229"/>
    </source>
</evidence>
<feature type="binding site" evidence="7">
    <location>
        <position position="101"/>
    </location>
    <ligand>
        <name>a divalent metal cation</name>
        <dbReference type="ChEBI" id="CHEBI:60240"/>
    </ligand>
</feature>
<dbReference type="EMBL" id="BAAASD010000035">
    <property type="protein sequence ID" value="GAA2362659.1"/>
    <property type="molecule type" value="Genomic_DNA"/>
</dbReference>
<organism evidence="11 12">
    <name type="scientific">Streptomyces cuspidosporus</name>
    <dbReference type="NCBI Taxonomy" id="66882"/>
    <lineage>
        <taxon>Bacteria</taxon>
        <taxon>Bacillati</taxon>
        <taxon>Actinomycetota</taxon>
        <taxon>Actinomycetes</taxon>
        <taxon>Kitasatosporales</taxon>
        <taxon>Streptomycetaceae</taxon>
        <taxon>Streptomyces</taxon>
    </lineage>
</organism>
<feature type="site" description="Transition state stabilizer" evidence="7">
    <location>
        <position position="93"/>
    </location>
</feature>
<accession>A0ABP5TYF6</accession>
<feature type="binding site" evidence="7">
    <location>
        <begin position="115"/>
        <end position="117"/>
    </location>
    <ligand>
        <name>4-CDP-2-C-methyl-D-erythritol 2-phosphate</name>
        <dbReference type="ChEBI" id="CHEBI:57919"/>
    </ligand>
</feature>
<keyword evidence="6 7" id="KW-0456">Lyase</keyword>
<dbReference type="PROSITE" id="PS01350">
    <property type="entry name" value="ISPF"/>
    <property type="match status" value="1"/>
</dbReference>
<sequence>MASEVPDTPVPDTPVPDTPASGAPVAETSVADTSAPGAPVAGMPAPGAPVAGVPAAAMPLVGIGTDVHAFEKGRELWCAGLLWEGAEYGLAGHSDGDVAAHAACDALFSAAGLGDLGAHFGTDRPEWAGASGVTLLTEAARIVRSAGFEIGNVAIQVIGVRPKIGKRRDEATKALSAAVGAPVAISGTTTDGLGLTGRAEGLAAIATALVVRVRQAA</sequence>
<keyword evidence="5 7" id="KW-0414">Isoprene biosynthesis</keyword>
<feature type="domain" description="2-C-methyl-D-erythritol 2,4-cyclodiphosphate synthase" evidence="10">
    <location>
        <begin position="61"/>
        <end position="210"/>
    </location>
</feature>
<name>A0ABP5TYF6_9ACTN</name>
<dbReference type="InterPro" id="IPR020555">
    <property type="entry name" value="MECDP_synthase_CS"/>
</dbReference>
<feature type="binding site" evidence="7">
    <location>
        <position position="198"/>
    </location>
    <ligand>
        <name>4-CDP-2-C-methyl-D-erythritol 2-phosphate</name>
        <dbReference type="ChEBI" id="CHEBI:57919"/>
    </ligand>
</feature>
<dbReference type="NCBIfam" id="TIGR00151">
    <property type="entry name" value="ispF"/>
    <property type="match status" value="1"/>
</dbReference>
<comment type="caution">
    <text evidence="7">Lacks conserved residue(s) required for the propagation of feature annotation.</text>
</comment>
<feature type="site" description="Transition state stabilizer" evidence="7">
    <location>
        <position position="189"/>
    </location>
</feature>
<comment type="caution">
    <text evidence="11">The sequence shown here is derived from an EMBL/GenBank/DDBJ whole genome shotgun (WGS) entry which is preliminary data.</text>
</comment>
<evidence type="ECO:0000256" key="4">
    <source>
        <dbReference type="ARBA" id="ARBA00022723"/>
    </source>
</evidence>
<gene>
    <name evidence="7" type="primary">ispF</name>
    <name evidence="11" type="ORF">GCM10010246_62220</name>
</gene>
<dbReference type="EC" id="4.6.1.12" evidence="3 7"/>
<comment type="cofactor">
    <cofactor evidence="7">
        <name>a divalent metal cation</name>
        <dbReference type="ChEBI" id="CHEBI:60240"/>
    </cofactor>
    <text evidence="7">Binds 1 divalent metal cation per subunit.</text>
</comment>
<keyword evidence="4 7" id="KW-0479">Metal-binding</keyword>
<reference evidence="12" key="1">
    <citation type="journal article" date="2019" name="Int. J. Syst. Evol. Microbiol.">
        <title>The Global Catalogue of Microorganisms (GCM) 10K type strain sequencing project: providing services to taxonomists for standard genome sequencing and annotation.</title>
        <authorList>
            <consortium name="The Broad Institute Genomics Platform"/>
            <consortium name="The Broad Institute Genome Sequencing Center for Infectious Disease"/>
            <person name="Wu L."/>
            <person name="Ma J."/>
        </authorList>
    </citation>
    <scope>NUCLEOTIDE SEQUENCE [LARGE SCALE GENOMIC DNA]</scope>
    <source>
        <strain evidence="12">JCM 4316</strain>
    </source>
</reference>
<comment type="catalytic activity">
    <reaction evidence="1 7 8">
        <text>4-CDP-2-C-methyl-D-erythritol 2-phosphate = 2-C-methyl-D-erythritol 2,4-cyclic diphosphate + CMP</text>
        <dbReference type="Rhea" id="RHEA:23864"/>
        <dbReference type="ChEBI" id="CHEBI:57919"/>
        <dbReference type="ChEBI" id="CHEBI:58483"/>
        <dbReference type="ChEBI" id="CHEBI:60377"/>
        <dbReference type="EC" id="4.6.1.12"/>
    </reaction>
</comment>
<feature type="region of interest" description="Disordered" evidence="9">
    <location>
        <begin position="1"/>
        <end position="41"/>
    </location>
</feature>
<evidence type="ECO:0000256" key="2">
    <source>
        <dbReference type="ARBA" id="ARBA00004709"/>
    </source>
</evidence>
<evidence type="ECO:0000256" key="8">
    <source>
        <dbReference type="RuleBase" id="RU004395"/>
    </source>
</evidence>
<feature type="binding site" evidence="7">
    <location>
        <begin position="188"/>
        <end position="191"/>
    </location>
    <ligand>
        <name>4-CDP-2-C-methyl-D-erythritol 2-phosphate</name>
        <dbReference type="ChEBI" id="CHEBI:57919"/>
    </ligand>
</feature>
<dbReference type="CDD" id="cd00554">
    <property type="entry name" value="MECDP_synthase"/>
    <property type="match status" value="1"/>
</dbReference>
<dbReference type="Pfam" id="PF02542">
    <property type="entry name" value="YgbB"/>
    <property type="match status" value="1"/>
</dbReference>
<evidence type="ECO:0000256" key="9">
    <source>
        <dbReference type="SAM" id="MobiDB-lite"/>
    </source>
</evidence>
<evidence type="ECO:0000313" key="12">
    <source>
        <dbReference type="Proteomes" id="UP001500253"/>
    </source>
</evidence>
<comment type="pathway">
    <text evidence="2 7">Isoprenoid biosynthesis; isopentenyl diphosphate biosynthesis via DXP pathway; isopentenyl diphosphate from 1-deoxy-D-xylulose 5-phosphate: step 4/6.</text>
</comment>
<evidence type="ECO:0000256" key="7">
    <source>
        <dbReference type="HAMAP-Rule" id="MF_00107"/>
    </source>
</evidence>
<dbReference type="Gene3D" id="3.30.1330.50">
    <property type="entry name" value="2-C-methyl-D-erythritol 2,4-cyclodiphosphate synthase"/>
    <property type="match status" value="1"/>
</dbReference>
<feature type="compositionally biased region" description="Pro residues" evidence="9">
    <location>
        <begin position="8"/>
        <end position="17"/>
    </location>
</feature>
<evidence type="ECO:0000256" key="6">
    <source>
        <dbReference type="ARBA" id="ARBA00023239"/>
    </source>
</evidence>
<evidence type="ECO:0000259" key="10">
    <source>
        <dbReference type="Pfam" id="PF02542"/>
    </source>
</evidence>
<evidence type="ECO:0000256" key="1">
    <source>
        <dbReference type="ARBA" id="ARBA00000200"/>
    </source>
</evidence>
<feature type="binding site" evidence="7">
    <location>
        <begin position="93"/>
        <end position="94"/>
    </location>
    <ligand>
        <name>4-CDP-2-C-methyl-D-erythritol 2-phosphate</name>
        <dbReference type="ChEBI" id="CHEBI:57919"/>
    </ligand>
</feature>
<proteinExistence type="inferred from homology"/>
<dbReference type="PANTHER" id="PTHR43181:SF1">
    <property type="entry name" value="2-C-METHYL-D-ERYTHRITOL 2,4-CYCLODIPHOSPHATE SYNTHASE, CHLOROPLASTIC"/>
    <property type="match status" value="1"/>
</dbReference>
<dbReference type="InterPro" id="IPR003526">
    <property type="entry name" value="MECDP_synthase"/>
</dbReference>
<comment type="function">
    <text evidence="7">Involved in the biosynthesis of isopentenyl diphosphate (IPP) and dimethylallyl diphosphate (DMAPP), two major building blocks of isoprenoid compounds. Catalyzes the conversion of 4-diphosphocytidyl-2-C-methyl-D-erythritol 2-phosphate (CDP-ME2P) to 2-C-methyl-D-erythritol 2,4-cyclodiphosphate (ME-CPP) with a corresponding release of cytidine 5-monophosphate (CMP).</text>
</comment>
<dbReference type="InterPro" id="IPR036571">
    <property type="entry name" value="MECDP_synthase_sf"/>
</dbReference>
<evidence type="ECO:0000256" key="3">
    <source>
        <dbReference type="ARBA" id="ARBA00012579"/>
    </source>
</evidence>
<dbReference type="SUPFAM" id="SSF69765">
    <property type="entry name" value="IpsF-like"/>
    <property type="match status" value="1"/>
</dbReference>
<comment type="similarity">
    <text evidence="7 8">Belongs to the IspF family.</text>
</comment>
<feature type="binding site" evidence="7">
    <location>
        <position position="68"/>
    </location>
    <ligand>
        <name>a divalent metal cation</name>
        <dbReference type="ChEBI" id="CHEBI:60240"/>
    </ligand>
</feature>
<keyword evidence="12" id="KW-1185">Reference proteome</keyword>
<feature type="binding site" evidence="7">
    <location>
        <begin position="66"/>
        <end position="68"/>
    </location>
    <ligand>
        <name>4-CDP-2-C-methyl-D-erythritol 2-phosphate</name>
        <dbReference type="ChEBI" id="CHEBI:57919"/>
    </ligand>
</feature>
<protein>
    <recommendedName>
        <fullName evidence="3 7">2-C-methyl-D-erythritol 2,4-cyclodiphosphate synthase</fullName>
        <shortName evidence="7">MECDP-synthase</shortName>
        <shortName evidence="7">MECPP-synthase</shortName>
        <shortName evidence="7">MECPS</shortName>
        <ecNumber evidence="3 7">4.6.1.12</ecNumber>
    </recommendedName>
</protein>
<dbReference type="HAMAP" id="MF_00107">
    <property type="entry name" value="IspF"/>
    <property type="match status" value="1"/>
</dbReference>